<dbReference type="SUPFAM" id="SSF53448">
    <property type="entry name" value="Nucleotide-diphospho-sugar transferases"/>
    <property type="match status" value="1"/>
</dbReference>
<dbReference type="PANTHER" id="PTHR43179">
    <property type="entry name" value="RHAMNOSYLTRANSFERASE WBBL"/>
    <property type="match status" value="1"/>
</dbReference>
<dbReference type="Proteomes" id="UP001165393">
    <property type="component" value="Unassembled WGS sequence"/>
</dbReference>
<dbReference type="EMBL" id="JAMQGP010000004">
    <property type="protein sequence ID" value="MCM2680118.1"/>
    <property type="molecule type" value="Genomic_DNA"/>
</dbReference>
<name>A0AA41W800_9GAMM</name>
<sequence length="264" mass="30944">MSVKKNTFSEVVYVAVVSHGHGKIIEEMCCLEHLSKPQFVVIVIDNIREKRLCDWSKDNNVDYLYNHKPLGFGHNNNLAFAHARTLGMRNQDLFLILNPDVKVDSSELRLFISDVVTRGSGISTVNLFRDQSFTHYDNSIRRFPSLFDFMSSFLGFRNRTIYDKDKIDDVTHVDWAAGSFLLFSVEIYELLRGFDTRYFMYCEDVDICYRARRDFNIPVTFFPGYKALHLAAHANKKILSRHFWWHLTSAITFLSVKRFRRKKS</sequence>
<dbReference type="PANTHER" id="PTHR43179:SF7">
    <property type="entry name" value="RHAMNOSYLTRANSFERASE WBBL"/>
    <property type="match status" value="1"/>
</dbReference>
<comment type="caution">
    <text evidence="1">The sequence shown here is derived from an EMBL/GenBank/DDBJ whole genome shotgun (WGS) entry which is preliminary data.</text>
</comment>
<dbReference type="RefSeq" id="WP_251261542.1">
    <property type="nucleotide sequence ID" value="NZ_JAMQGP010000004.1"/>
</dbReference>
<evidence type="ECO:0000313" key="2">
    <source>
        <dbReference type="Proteomes" id="UP001165393"/>
    </source>
</evidence>
<gene>
    <name evidence="1" type="ORF">NAF29_10625</name>
</gene>
<accession>A0AA41W800</accession>
<evidence type="ECO:0000313" key="1">
    <source>
        <dbReference type="EMBL" id="MCM2680118.1"/>
    </source>
</evidence>
<dbReference type="InterPro" id="IPR029044">
    <property type="entry name" value="Nucleotide-diphossugar_trans"/>
</dbReference>
<protein>
    <submittedName>
        <fullName evidence="1">Glycosyltransferase family 2 protein</fullName>
    </submittedName>
</protein>
<reference evidence="1 2" key="1">
    <citation type="journal article" date="2013" name="Antonie Van Leeuwenhoek">
        <title>Echinimonas agarilytica gen. nov., sp. nov., a new gammaproteobacterium isolated from the sea urchin Strongylocentrotus intermedius.</title>
        <authorList>
            <person name="Nedashkovskaya O.I."/>
            <person name="Stenkova A.M."/>
            <person name="Zhukova N.V."/>
            <person name="Van Trappen S."/>
            <person name="Lee J.S."/>
            <person name="Kim S.B."/>
        </authorList>
    </citation>
    <scope>NUCLEOTIDE SEQUENCE [LARGE SCALE GENOMIC DNA]</scope>
    <source>
        <strain evidence="1 2">KMM 6351</strain>
    </source>
</reference>
<keyword evidence="2" id="KW-1185">Reference proteome</keyword>
<dbReference type="AlphaFoldDB" id="A0AA41W800"/>
<proteinExistence type="predicted"/>
<organism evidence="1 2">
    <name type="scientific">Echinimonas agarilytica</name>
    <dbReference type="NCBI Taxonomy" id="1215918"/>
    <lineage>
        <taxon>Bacteria</taxon>
        <taxon>Pseudomonadati</taxon>
        <taxon>Pseudomonadota</taxon>
        <taxon>Gammaproteobacteria</taxon>
        <taxon>Alteromonadales</taxon>
        <taxon>Echinimonadaceae</taxon>
        <taxon>Echinimonas</taxon>
    </lineage>
</organism>
<dbReference type="Gene3D" id="3.90.550.10">
    <property type="entry name" value="Spore Coat Polysaccharide Biosynthesis Protein SpsA, Chain A"/>
    <property type="match status" value="1"/>
</dbReference>